<dbReference type="GO" id="GO:0005634">
    <property type="term" value="C:nucleus"/>
    <property type="evidence" value="ECO:0007669"/>
    <property type="project" value="InterPro"/>
</dbReference>
<dbReference type="GO" id="GO:0006260">
    <property type="term" value="P:DNA replication"/>
    <property type="evidence" value="ECO:0007669"/>
    <property type="project" value="InterPro"/>
</dbReference>
<dbReference type="Proteomes" id="UP001341281">
    <property type="component" value="Chromosome 10"/>
</dbReference>
<dbReference type="InterPro" id="IPR012340">
    <property type="entry name" value="NA-bd_OB-fold"/>
</dbReference>
<protein>
    <recommendedName>
        <fullName evidence="1">Replication factor-A protein 1 N-terminal domain-containing protein</fullName>
    </recommendedName>
</protein>
<proteinExistence type="predicted"/>
<dbReference type="AlphaFoldDB" id="A0AAQ3UYA8"/>
<keyword evidence="3" id="KW-1185">Reference proteome</keyword>
<dbReference type="Pfam" id="PF04057">
    <property type="entry name" value="Rep-A_N"/>
    <property type="match status" value="1"/>
</dbReference>
<dbReference type="InterPro" id="IPR007199">
    <property type="entry name" value="Rep_factor-A_N"/>
</dbReference>
<evidence type="ECO:0000313" key="3">
    <source>
        <dbReference type="Proteomes" id="UP001341281"/>
    </source>
</evidence>
<reference evidence="2 3" key="1">
    <citation type="submission" date="2024-02" db="EMBL/GenBank/DDBJ databases">
        <title>High-quality chromosome-scale genome assembly of Pensacola bahiagrass (Paspalum notatum Flugge var. saurae).</title>
        <authorList>
            <person name="Vega J.M."/>
            <person name="Podio M."/>
            <person name="Orjuela J."/>
            <person name="Siena L.A."/>
            <person name="Pessino S.C."/>
            <person name="Combes M.C."/>
            <person name="Mariac C."/>
            <person name="Albertini E."/>
            <person name="Pupilli F."/>
            <person name="Ortiz J.P.A."/>
            <person name="Leblanc O."/>
        </authorList>
    </citation>
    <scope>NUCLEOTIDE SEQUENCE [LARGE SCALE GENOMIC DNA]</scope>
    <source>
        <strain evidence="2">R1</strain>
        <tissue evidence="2">Leaf</tissue>
    </source>
</reference>
<evidence type="ECO:0000259" key="1">
    <source>
        <dbReference type="Pfam" id="PF04057"/>
    </source>
</evidence>
<dbReference type="SUPFAM" id="SSF50249">
    <property type="entry name" value="Nucleic acid-binding proteins"/>
    <property type="match status" value="1"/>
</dbReference>
<feature type="domain" description="Replication factor-A protein 1 N-terminal" evidence="1">
    <location>
        <begin position="16"/>
        <end position="70"/>
    </location>
</feature>
<evidence type="ECO:0000313" key="2">
    <source>
        <dbReference type="EMBL" id="WVZ98662.1"/>
    </source>
</evidence>
<sequence>MAPTPGLRVRCPSRDTDGAHLQLGVLASPLAHLVAHGALRRGSVVRVLEYYSRLIQSRRVVVVIQLEILQAECALIGNPTIYEANATGDQPVVSNSSSLAGHGLLDSSVTPRAEPAVNDVHFSECLCSMPAQNTADAKMQQLSLNDHGN</sequence>
<gene>
    <name evidence="2" type="ORF">U9M48_044070</name>
</gene>
<name>A0AAQ3UYA8_PASNO</name>
<organism evidence="2 3">
    <name type="scientific">Paspalum notatum var. saurae</name>
    <dbReference type="NCBI Taxonomy" id="547442"/>
    <lineage>
        <taxon>Eukaryota</taxon>
        <taxon>Viridiplantae</taxon>
        <taxon>Streptophyta</taxon>
        <taxon>Embryophyta</taxon>
        <taxon>Tracheophyta</taxon>
        <taxon>Spermatophyta</taxon>
        <taxon>Magnoliopsida</taxon>
        <taxon>Liliopsida</taxon>
        <taxon>Poales</taxon>
        <taxon>Poaceae</taxon>
        <taxon>PACMAD clade</taxon>
        <taxon>Panicoideae</taxon>
        <taxon>Andropogonodae</taxon>
        <taxon>Paspaleae</taxon>
        <taxon>Paspalinae</taxon>
        <taxon>Paspalum</taxon>
    </lineage>
</organism>
<dbReference type="EMBL" id="CP144754">
    <property type="protein sequence ID" value="WVZ98662.1"/>
    <property type="molecule type" value="Genomic_DNA"/>
</dbReference>
<dbReference type="Gene3D" id="2.40.50.140">
    <property type="entry name" value="Nucleic acid-binding proteins"/>
    <property type="match status" value="1"/>
</dbReference>
<dbReference type="GO" id="GO:0003677">
    <property type="term" value="F:DNA binding"/>
    <property type="evidence" value="ECO:0007669"/>
    <property type="project" value="InterPro"/>
</dbReference>
<accession>A0AAQ3UYA8</accession>